<evidence type="ECO:0000256" key="1">
    <source>
        <dbReference type="SAM" id="Phobius"/>
    </source>
</evidence>
<sequence>MEVFKKIINLLNRLKQVFYSYDDEGFSTAEKEYIDRIKNANPYGIFVLIFGGISFAFGPRYVIFPIITLAVASFTIWTFDQETEDNPWTFFLGTVLSLTGLYMHMVGAVHVLIL</sequence>
<dbReference type="GO" id="GO:0051301">
    <property type="term" value="P:cell division"/>
    <property type="evidence" value="ECO:0007669"/>
    <property type="project" value="UniProtKB-KW"/>
</dbReference>
<evidence type="ECO:0000313" key="2">
    <source>
        <dbReference type="EMBL" id="KPL60997.1"/>
    </source>
</evidence>
<reference evidence="2 3" key="1">
    <citation type="submission" date="2015-08" db="EMBL/GenBank/DDBJ databases">
        <title>Draft Genome Sequence of Bacillus vietnamensis UCD-SED5.</title>
        <authorList>
            <person name="Lee R.D."/>
            <person name="Jospin G."/>
            <person name="Lang J.M."/>
            <person name="Coil D.A."/>
            <person name="Eisen J.A."/>
        </authorList>
    </citation>
    <scope>NUCLEOTIDE SEQUENCE [LARGE SCALE GENOMIC DNA]</scope>
    <source>
        <strain evidence="2 3">UCD-SED5</strain>
    </source>
</reference>
<name>A0A0P6W426_9BACI</name>
<accession>A0A0P6W426</accession>
<feature type="transmembrane region" description="Helical" evidence="1">
    <location>
        <begin position="63"/>
        <end position="79"/>
    </location>
</feature>
<gene>
    <name evidence="2" type="ORF">AM506_04540</name>
</gene>
<keyword evidence="1" id="KW-1133">Transmembrane helix</keyword>
<dbReference type="eggNOG" id="ENOG50331WA">
    <property type="taxonomic scope" value="Bacteria"/>
</dbReference>
<dbReference type="AlphaFoldDB" id="A0A0P6W426"/>
<dbReference type="PATRIC" id="fig|218284.4.peg.955"/>
<dbReference type="Proteomes" id="UP000050398">
    <property type="component" value="Unassembled WGS sequence"/>
</dbReference>
<proteinExistence type="predicted"/>
<keyword evidence="1" id="KW-0812">Transmembrane</keyword>
<evidence type="ECO:0000313" key="3">
    <source>
        <dbReference type="Proteomes" id="UP000050398"/>
    </source>
</evidence>
<keyword evidence="2" id="KW-0132">Cell division</keyword>
<keyword evidence="2" id="KW-0131">Cell cycle</keyword>
<dbReference type="EMBL" id="LIXZ01000002">
    <property type="protein sequence ID" value="KPL60997.1"/>
    <property type="molecule type" value="Genomic_DNA"/>
</dbReference>
<organism evidence="2 3">
    <name type="scientific">Rossellomorea vietnamensis</name>
    <dbReference type="NCBI Taxonomy" id="218284"/>
    <lineage>
        <taxon>Bacteria</taxon>
        <taxon>Bacillati</taxon>
        <taxon>Bacillota</taxon>
        <taxon>Bacilli</taxon>
        <taxon>Bacillales</taxon>
        <taxon>Bacillaceae</taxon>
        <taxon>Rossellomorea</taxon>
    </lineage>
</organism>
<feature type="transmembrane region" description="Helical" evidence="1">
    <location>
        <begin position="91"/>
        <end position="113"/>
    </location>
</feature>
<keyword evidence="1" id="KW-0472">Membrane</keyword>
<comment type="caution">
    <text evidence="2">The sequence shown here is derived from an EMBL/GenBank/DDBJ whole genome shotgun (WGS) entry which is preliminary data.</text>
</comment>
<protein>
    <submittedName>
        <fullName evidence="2">Cell division protein FtsK</fullName>
    </submittedName>
</protein>
<dbReference type="RefSeq" id="WP_060671240.1">
    <property type="nucleotide sequence ID" value="NZ_LIXZ01000002.1"/>
</dbReference>
<dbReference type="OrthoDB" id="2866458at2"/>